<dbReference type="PANTHER" id="PTHR47331">
    <property type="entry name" value="PHD-TYPE DOMAIN-CONTAINING PROTEIN"/>
    <property type="match status" value="1"/>
</dbReference>
<dbReference type="Proteomes" id="UP000054047">
    <property type="component" value="Unassembled WGS sequence"/>
</dbReference>
<dbReference type="GO" id="GO:0008270">
    <property type="term" value="F:zinc ion binding"/>
    <property type="evidence" value="ECO:0007669"/>
    <property type="project" value="UniProtKB-KW"/>
</dbReference>
<dbReference type="InterPro" id="IPR005312">
    <property type="entry name" value="DUF1759"/>
</dbReference>
<dbReference type="EMBL" id="KN768312">
    <property type="protein sequence ID" value="KIH46918.1"/>
    <property type="molecule type" value="Genomic_DNA"/>
</dbReference>
<sequence>MDSLTEEQEAQAQKYITTAHATIEQAQSLAIQIEASRLSTRDHLDNPIPLQPEGFPQSSAVGICAIAKPSLPTIPIPIFTGKIWEFDNFWTLFQANVDLQPLTKLQKFNYLISASRGEARELLRRYAVTEDNYDSAIALLREQYGDQSRLIGELQRRLEEANADKQTIAGQRRLLETIIPRKVLENRMKQDMRECDWKMKDILATLDAYISTEERIADMVVKRVQMHIKYSSADDRRQFCQASNRCLNCAREGHFVKECKKEGCKTCQGRKHHYTLCPQRISWKKNSRQKSMPVTRNLQQQAAPAQSSHTKVDKIRPQ</sequence>
<dbReference type="SUPFAM" id="SSF57756">
    <property type="entry name" value="Retrovirus zinc finger-like domains"/>
    <property type="match status" value="1"/>
</dbReference>
<feature type="coiled-coil region" evidence="2">
    <location>
        <begin position="144"/>
        <end position="171"/>
    </location>
</feature>
<evidence type="ECO:0000256" key="2">
    <source>
        <dbReference type="SAM" id="Coils"/>
    </source>
</evidence>
<dbReference type="OrthoDB" id="5864015at2759"/>
<proteinExistence type="predicted"/>
<evidence type="ECO:0000313" key="5">
    <source>
        <dbReference type="EMBL" id="KIH46918.1"/>
    </source>
</evidence>
<organism evidence="5 6">
    <name type="scientific">Ancylostoma duodenale</name>
    <dbReference type="NCBI Taxonomy" id="51022"/>
    <lineage>
        <taxon>Eukaryota</taxon>
        <taxon>Metazoa</taxon>
        <taxon>Ecdysozoa</taxon>
        <taxon>Nematoda</taxon>
        <taxon>Chromadorea</taxon>
        <taxon>Rhabditida</taxon>
        <taxon>Rhabditina</taxon>
        <taxon>Rhabditomorpha</taxon>
        <taxon>Strongyloidea</taxon>
        <taxon>Ancylostomatidae</taxon>
        <taxon>Ancylostomatinae</taxon>
        <taxon>Ancylostoma</taxon>
    </lineage>
</organism>
<feature type="compositionally biased region" description="Polar residues" evidence="3">
    <location>
        <begin position="289"/>
        <end position="309"/>
    </location>
</feature>
<evidence type="ECO:0000313" key="6">
    <source>
        <dbReference type="Proteomes" id="UP000054047"/>
    </source>
</evidence>
<dbReference type="InterPro" id="IPR036875">
    <property type="entry name" value="Znf_CCHC_sf"/>
</dbReference>
<evidence type="ECO:0000259" key="4">
    <source>
        <dbReference type="PROSITE" id="PS50158"/>
    </source>
</evidence>
<dbReference type="Pfam" id="PF03564">
    <property type="entry name" value="DUF1759"/>
    <property type="match status" value="1"/>
</dbReference>
<keyword evidence="1" id="KW-0862">Zinc</keyword>
<keyword evidence="6" id="KW-1185">Reference proteome</keyword>
<feature type="region of interest" description="Disordered" evidence="3">
    <location>
        <begin position="287"/>
        <end position="318"/>
    </location>
</feature>
<evidence type="ECO:0000256" key="3">
    <source>
        <dbReference type="SAM" id="MobiDB-lite"/>
    </source>
</evidence>
<evidence type="ECO:0000256" key="1">
    <source>
        <dbReference type="PROSITE-ProRule" id="PRU00047"/>
    </source>
</evidence>
<feature type="domain" description="CCHC-type" evidence="4">
    <location>
        <begin position="245"/>
        <end position="261"/>
    </location>
</feature>
<dbReference type="GO" id="GO:0003676">
    <property type="term" value="F:nucleic acid binding"/>
    <property type="evidence" value="ECO:0007669"/>
    <property type="project" value="InterPro"/>
</dbReference>
<keyword evidence="2" id="KW-0175">Coiled coil</keyword>
<dbReference type="AlphaFoldDB" id="A0A0C2BSS4"/>
<dbReference type="GO" id="GO:0019899">
    <property type="term" value="F:enzyme binding"/>
    <property type="evidence" value="ECO:0007669"/>
    <property type="project" value="UniProtKB-ARBA"/>
</dbReference>
<keyword evidence="1" id="KW-0479">Metal-binding</keyword>
<gene>
    <name evidence="5" type="ORF">ANCDUO_23025</name>
</gene>
<dbReference type="InterPro" id="IPR001878">
    <property type="entry name" value="Znf_CCHC"/>
</dbReference>
<accession>A0A0C2BSS4</accession>
<name>A0A0C2BSS4_9BILA</name>
<dbReference type="PROSITE" id="PS50158">
    <property type="entry name" value="ZF_CCHC"/>
    <property type="match status" value="1"/>
</dbReference>
<dbReference type="GO" id="GO:0005737">
    <property type="term" value="C:cytoplasm"/>
    <property type="evidence" value="ECO:0007669"/>
    <property type="project" value="UniProtKB-ARBA"/>
</dbReference>
<reference evidence="5 6" key="1">
    <citation type="submission" date="2013-12" db="EMBL/GenBank/DDBJ databases">
        <title>Draft genome of the parsitic nematode Ancylostoma duodenale.</title>
        <authorList>
            <person name="Mitreva M."/>
        </authorList>
    </citation>
    <scope>NUCLEOTIDE SEQUENCE [LARGE SCALE GENOMIC DNA]</scope>
    <source>
        <strain evidence="5 6">Zhejiang</strain>
    </source>
</reference>
<protein>
    <submittedName>
        <fullName evidence="5">Zinc knuckle</fullName>
    </submittedName>
</protein>
<keyword evidence="1" id="KW-0863">Zinc-finger</keyword>